<gene>
    <name evidence="1" type="ORF">C5167_050216</name>
</gene>
<sequence length="138" mass="16282">MESVIITPIRFDRKRRWKHRLLSPQRRKKNMIQVIIYRPFNEIRDREDITPWTTEMQFSQEWEEVDFVVRNEVTSLEHNLDDCRKKGLGPPTSGNPITFGGKLDKEPKVYRLSICICEQIGAISHVLFELNASILLND</sequence>
<protein>
    <submittedName>
        <fullName evidence="1">Uncharacterized protein</fullName>
    </submittedName>
</protein>
<dbReference type="AlphaFoldDB" id="A0A4Y7KPF4"/>
<accession>A0A4Y7KPF4</accession>
<reference evidence="1 2" key="1">
    <citation type="journal article" date="2018" name="Science">
        <title>The opium poppy genome and morphinan production.</title>
        <authorList>
            <person name="Guo L."/>
            <person name="Winzer T."/>
            <person name="Yang X."/>
            <person name="Li Y."/>
            <person name="Ning Z."/>
            <person name="He Z."/>
            <person name="Teodor R."/>
            <person name="Lu Y."/>
            <person name="Bowser T.A."/>
            <person name="Graham I.A."/>
            <person name="Ye K."/>
        </authorList>
    </citation>
    <scope>NUCLEOTIDE SEQUENCE [LARGE SCALE GENOMIC DNA]</scope>
    <source>
        <strain evidence="2">cv. HN1</strain>
        <tissue evidence="1">Leaves</tissue>
    </source>
</reference>
<name>A0A4Y7KPF4_PAPSO</name>
<dbReference type="Proteomes" id="UP000316621">
    <property type="component" value="Chromosome 8"/>
</dbReference>
<keyword evidence="2" id="KW-1185">Reference proteome</keyword>
<evidence type="ECO:0000313" key="1">
    <source>
        <dbReference type="EMBL" id="RZC74736.1"/>
    </source>
</evidence>
<proteinExistence type="predicted"/>
<dbReference type="EMBL" id="CM010722">
    <property type="protein sequence ID" value="RZC74736.1"/>
    <property type="molecule type" value="Genomic_DNA"/>
</dbReference>
<organism evidence="1 2">
    <name type="scientific">Papaver somniferum</name>
    <name type="common">Opium poppy</name>
    <dbReference type="NCBI Taxonomy" id="3469"/>
    <lineage>
        <taxon>Eukaryota</taxon>
        <taxon>Viridiplantae</taxon>
        <taxon>Streptophyta</taxon>
        <taxon>Embryophyta</taxon>
        <taxon>Tracheophyta</taxon>
        <taxon>Spermatophyta</taxon>
        <taxon>Magnoliopsida</taxon>
        <taxon>Ranunculales</taxon>
        <taxon>Papaveraceae</taxon>
        <taxon>Papaveroideae</taxon>
        <taxon>Papaver</taxon>
    </lineage>
</organism>
<dbReference type="Gramene" id="RZC74736">
    <property type="protein sequence ID" value="RZC74736"/>
    <property type="gene ID" value="C5167_050216"/>
</dbReference>
<evidence type="ECO:0000313" key="2">
    <source>
        <dbReference type="Proteomes" id="UP000316621"/>
    </source>
</evidence>